<protein>
    <submittedName>
        <fullName evidence="1">Uncharacterized protein</fullName>
    </submittedName>
</protein>
<accession>A0AAW9NJN9</accession>
<gene>
    <name evidence="1" type="ORF">P9B03_02250</name>
</gene>
<organism evidence="1 2">
    <name type="scientific">Metasolibacillus meyeri</name>
    <dbReference type="NCBI Taxonomy" id="1071052"/>
    <lineage>
        <taxon>Bacteria</taxon>
        <taxon>Bacillati</taxon>
        <taxon>Bacillota</taxon>
        <taxon>Bacilli</taxon>
        <taxon>Bacillales</taxon>
        <taxon>Caryophanaceae</taxon>
        <taxon>Metasolibacillus</taxon>
    </lineage>
</organism>
<dbReference type="RefSeq" id="WP_326121585.1">
    <property type="nucleotide sequence ID" value="NZ_JARSFG010000003.1"/>
</dbReference>
<sequence length="90" mass="10414">MTYFEQMEKLGQVTIFDLLPSSSTDAFSIGDSVRVVITAESDPEAFYYLDAYHPIVLKKRGEIIEVFENQQYLVNFAEEHHLMKEHEIAV</sequence>
<name>A0AAW9NJN9_9BACL</name>
<evidence type="ECO:0000313" key="2">
    <source>
        <dbReference type="Proteomes" id="UP001344888"/>
    </source>
</evidence>
<dbReference type="Proteomes" id="UP001344888">
    <property type="component" value="Unassembled WGS sequence"/>
</dbReference>
<dbReference type="AlphaFoldDB" id="A0AAW9NJN9"/>
<reference evidence="1 2" key="1">
    <citation type="submission" date="2023-03" db="EMBL/GenBank/DDBJ databases">
        <title>Bacillus Genome Sequencing.</title>
        <authorList>
            <person name="Dunlap C."/>
        </authorList>
    </citation>
    <scope>NUCLEOTIDE SEQUENCE [LARGE SCALE GENOMIC DNA]</scope>
    <source>
        <strain evidence="1 2">B-59205</strain>
    </source>
</reference>
<keyword evidence="2" id="KW-1185">Reference proteome</keyword>
<proteinExistence type="predicted"/>
<evidence type="ECO:0000313" key="1">
    <source>
        <dbReference type="EMBL" id="MEC1177292.1"/>
    </source>
</evidence>
<comment type="caution">
    <text evidence="1">The sequence shown here is derived from an EMBL/GenBank/DDBJ whole genome shotgun (WGS) entry which is preliminary data.</text>
</comment>
<dbReference type="EMBL" id="JARSFG010000003">
    <property type="protein sequence ID" value="MEC1177292.1"/>
    <property type="molecule type" value="Genomic_DNA"/>
</dbReference>